<evidence type="ECO:0000313" key="2">
    <source>
        <dbReference type="Proteomes" id="UP001630127"/>
    </source>
</evidence>
<protein>
    <submittedName>
        <fullName evidence="1">Uncharacterized protein</fullName>
    </submittedName>
</protein>
<organism evidence="1 2">
    <name type="scientific">Cinchona calisaya</name>
    <dbReference type="NCBI Taxonomy" id="153742"/>
    <lineage>
        <taxon>Eukaryota</taxon>
        <taxon>Viridiplantae</taxon>
        <taxon>Streptophyta</taxon>
        <taxon>Embryophyta</taxon>
        <taxon>Tracheophyta</taxon>
        <taxon>Spermatophyta</taxon>
        <taxon>Magnoliopsida</taxon>
        <taxon>eudicotyledons</taxon>
        <taxon>Gunneridae</taxon>
        <taxon>Pentapetalae</taxon>
        <taxon>asterids</taxon>
        <taxon>lamiids</taxon>
        <taxon>Gentianales</taxon>
        <taxon>Rubiaceae</taxon>
        <taxon>Cinchonoideae</taxon>
        <taxon>Cinchoneae</taxon>
        <taxon>Cinchona</taxon>
    </lineage>
</organism>
<evidence type="ECO:0000313" key="1">
    <source>
        <dbReference type="EMBL" id="KAL3519553.1"/>
    </source>
</evidence>
<proteinExistence type="predicted"/>
<dbReference type="Proteomes" id="UP001630127">
    <property type="component" value="Unassembled WGS sequence"/>
</dbReference>
<reference evidence="1 2" key="1">
    <citation type="submission" date="2024-11" db="EMBL/GenBank/DDBJ databases">
        <title>A near-complete genome assembly of Cinchona calisaya.</title>
        <authorList>
            <person name="Lian D.C."/>
            <person name="Zhao X.W."/>
            <person name="Wei L."/>
        </authorList>
    </citation>
    <scope>NUCLEOTIDE SEQUENCE [LARGE SCALE GENOMIC DNA]</scope>
    <source>
        <tissue evidence="1">Nenye</tissue>
    </source>
</reference>
<keyword evidence="2" id="KW-1185">Reference proteome</keyword>
<accession>A0ABD2ZJP2</accession>
<gene>
    <name evidence="1" type="ORF">ACH5RR_017702</name>
</gene>
<comment type="caution">
    <text evidence="1">The sequence shown here is derived from an EMBL/GenBank/DDBJ whole genome shotgun (WGS) entry which is preliminary data.</text>
</comment>
<name>A0ABD2ZJP2_9GENT</name>
<sequence length="98" mass="11311">MATEAQTNLWPFGFATSDLGPCEISWYRRTPTDLWSEQNLWIFWSTYNDELQYPKSPLAALDDSFSGNDVIKQKMKVFFATYKLIRYKDVSGLVLGVS</sequence>
<dbReference type="EMBL" id="JBJUIK010000008">
    <property type="protein sequence ID" value="KAL3519553.1"/>
    <property type="molecule type" value="Genomic_DNA"/>
</dbReference>
<dbReference type="AlphaFoldDB" id="A0ABD2ZJP2"/>